<dbReference type="EMBL" id="CAFBME010000004">
    <property type="protein sequence ID" value="CAB4888432.1"/>
    <property type="molecule type" value="Genomic_DNA"/>
</dbReference>
<dbReference type="PANTHER" id="PTHR30036:SF1">
    <property type="entry name" value="D-XYLOSE-BINDING PERIPLASMIC PROTEIN"/>
    <property type="match status" value="1"/>
</dbReference>
<evidence type="ECO:0000313" key="7">
    <source>
        <dbReference type="EMBL" id="CAB4888432.1"/>
    </source>
</evidence>
<dbReference type="EMBL" id="CAEZUD010000047">
    <property type="protein sequence ID" value="CAB4594270.1"/>
    <property type="molecule type" value="Genomic_DNA"/>
</dbReference>
<dbReference type="Pfam" id="PF13407">
    <property type="entry name" value="Peripla_BP_4"/>
    <property type="match status" value="1"/>
</dbReference>
<evidence type="ECO:0000313" key="4">
    <source>
        <dbReference type="EMBL" id="CAB4529492.1"/>
    </source>
</evidence>
<gene>
    <name evidence="4" type="ORF">UFOPK1380_00054</name>
    <name evidence="5" type="ORF">UFOPK1778_00878</name>
    <name evidence="6" type="ORF">UFOPK1863_00147</name>
    <name evidence="7" type="ORF">UFOPK3555_00126</name>
    <name evidence="8" type="ORF">UFOPK4095_00148</name>
</gene>
<dbReference type="InterPro" id="IPR025997">
    <property type="entry name" value="SBP_2_dom"/>
</dbReference>
<comment type="subcellular location">
    <subcellularLocation>
        <location evidence="1">Cell envelope</location>
    </subcellularLocation>
</comment>
<evidence type="ECO:0000256" key="2">
    <source>
        <dbReference type="ARBA" id="ARBA00022729"/>
    </source>
</evidence>
<dbReference type="PANTHER" id="PTHR30036">
    <property type="entry name" value="D-XYLOSE-BINDING PERIPLASMIC PROTEIN"/>
    <property type="match status" value="1"/>
</dbReference>
<proteinExistence type="predicted"/>
<evidence type="ECO:0000256" key="1">
    <source>
        <dbReference type="ARBA" id="ARBA00004196"/>
    </source>
</evidence>
<dbReference type="EMBL" id="CAFBPI010000005">
    <property type="protein sequence ID" value="CAB5005269.1"/>
    <property type="molecule type" value="Genomic_DNA"/>
</dbReference>
<keyword evidence="2" id="KW-0732">Signal</keyword>
<dbReference type="GO" id="GO:0030288">
    <property type="term" value="C:outer membrane-bounded periplasmic space"/>
    <property type="evidence" value="ECO:0007669"/>
    <property type="project" value="TreeGrafter"/>
</dbReference>
<dbReference type="EMBL" id="CAEZUY010000005">
    <property type="protein sequence ID" value="CAB4606988.1"/>
    <property type="molecule type" value="Genomic_DNA"/>
</dbReference>
<sequence length="359" mass="36630">MKNRRIAAAVAAASLVVTGFVSVSANAAAAPQVGVVLPDSASSARWESFDRPLLAAAFKKAGVTADIQNALGDKAKWQTIAQGMITKKVKVLILVNLDSPSSAAVQASAKKAGIATIDYDRLTLGGSASYYVSFDNVGVGKLQGQGIVDCLKAKGVAKPRIVYLNGSPTDNNATLFKQGYDSVIRPLIKAGTYTLVDDKSVPDWDNVKGGTIFEQQLTKAGKKLDAVVSANEGLGLAAAAVLKKNGLNGKVCVSGQDASPAGLAAILTKDLSNTVYKKVALEAKGASDLAIALIKGTKAATNGVTADSTVKGRSVPSILLTPISVTDAAGVKAVIADKFVTRADVCAAATEAVCKAAGI</sequence>
<dbReference type="Gene3D" id="3.40.50.2300">
    <property type="match status" value="2"/>
</dbReference>
<evidence type="ECO:0000313" key="6">
    <source>
        <dbReference type="EMBL" id="CAB4606988.1"/>
    </source>
</evidence>
<organism evidence="4">
    <name type="scientific">freshwater metagenome</name>
    <dbReference type="NCBI Taxonomy" id="449393"/>
    <lineage>
        <taxon>unclassified sequences</taxon>
        <taxon>metagenomes</taxon>
        <taxon>ecological metagenomes</taxon>
    </lineage>
</organism>
<dbReference type="InterPro" id="IPR028082">
    <property type="entry name" value="Peripla_BP_I"/>
</dbReference>
<protein>
    <submittedName>
        <fullName evidence="4">Unannotated protein</fullName>
    </submittedName>
</protein>
<reference evidence="4" key="1">
    <citation type="submission" date="2020-05" db="EMBL/GenBank/DDBJ databases">
        <authorList>
            <person name="Chiriac C."/>
            <person name="Salcher M."/>
            <person name="Ghai R."/>
            <person name="Kavagutti S V."/>
        </authorList>
    </citation>
    <scope>NUCLEOTIDE SEQUENCE</scope>
</reference>
<evidence type="ECO:0000313" key="8">
    <source>
        <dbReference type="EMBL" id="CAB5005269.1"/>
    </source>
</evidence>
<evidence type="ECO:0000313" key="5">
    <source>
        <dbReference type="EMBL" id="CAB4594270.1"/>
    </source>
</evidence>
<dbReference type="AlphaFoldDB" id="A0A6J6ARY9"/>
<dbReference type="SUPFAM" id="SSF53822">
    <property type="entry name" value="Periplasmic binding protein-like I"/>
    <property type="match status" value="1"/>
</dbReference>
<name>A0A6J6ARY9_9ZZZZ</name>
<dbReference type="InterPro" id="IPR050555">
    <property type="entry name" value="Bact_Solute-Bind_Prot2"/>
</dbReference>
<dbReference type="EMBL" id="CAEZSC010000001">
    <property type="protein sequence ID" value="CAB4529492.1"/>
    <property type="molecule type" value="Genomic_DNA"/>
</dbReference>
<feature type="domain" description="Periplasmic binding protein" evidence="3">
    <location>
        <begin position="36"/>
        <end position="298"/>
    </location>
</feature>
<accession>A0A6J6ARY9</accession>
<dbReference type="GO" id="GO:0030246">
    <property type="term" value="F:carbohydrate binding"/>
    <property type="evidence" value="ECO:0007669"/>
    <property type="project" value="TreeGrafter"/>
</dbReference>
<evidence type="ECO:0000259" key="3">
    <source>
        <dbReference type="Pfam" id="PF13407"/>
    </source>
</evidence>